<evidence type="ECO:0000313" key="4">
    <source>
        <dbReference type="EMBL" id="KIM33500.1"/>
    </source>
</evidence>
<dbReference type="Gene3D" id="3.30.70.330">
    <property type="match status" value="2"/>
</dbReference>
<sequence length="251" mass="28339">MIQLTQQQQQQLPALHYAHDSHNASPAEDVLSLFVSDLAPYATQDDLHNVFHFPMDHLPGDALGRVYIYPFFITEIRMVTGTGGTSRYAFVRFPSIAERTRALYIMQGVLCIGRPRSVVEAHFYVTVRLSRAHAKDRLRDRSDLVLFTNQRNKEERQRDNIVIDQFNSQWAAVDPKNTKVFVGGISPRVFLPDVVNRFASFGTLSNVNFGKGCAFISFARKPDAATAIKKMDGFVLDSKALRVTWSRSSGK</sequence>
<dbReference type="PANTHER" id="PTHR10352">
    <property type="entry name" value="EUKARYOTIC TRANSLATION INITIATION FACTOR 3 SUBUNIT G"/>
    <property type="match status" value="1"/>
</dbReference>
<dbReference type="STRING" id="933852.A0A0C3B9J8"/>
<organism evidence="4 5">
    <name type="scientific">Serendipita vermifera MAFF 305830</name>
    <dbReference type="NCBI Taxonomy" id="933852"/>
    <lineage>
        <taxon>Eukaryota</taxon>
        <taxon>Fungi</taxon>
        <taxon>Dikarya</taxon>
        <taxon>Basidiomycota</taxon>
        <taxon>Agaricomycotina</taxon>
        <taxon>Agaricomycetes</taxon>
        <taxon>Sebacinales</taxon>
        <taxon>Serendipitaceae</taxon>
        <taxon>Serendipita</taxon>
    </lineage>
</organism>
<dbReference type="Proteomes" id="UP000054097">
    <property type="component" value="Unassembled WGS sequence"/>
</dbReference>
<evidence type="ECO:0000313" key="5">
    <source>
        <dbReference type="Proteomes" id="UP000054097"/>
    </source>
</evidence>
<dbReference type="GO" id="GO:0003723">
    <property type="term" value="F:RNA binding"/>
    <property type="evidence" value="ECO:0007669"/>
    <property type="project" value="UniProtKB-UniRule"/>
</dbReference>
<feature type="domain" description="RRM" evidence="3">
    <location>
        <begin position="31"/>
        <end position="123"/>
    </location>
</feature>
<dbReference type="SUPFAM" id="SSF54928">
    <property type="entry name" value="RNA-binding domain, RBD"/>
    <property type="match status" value="2"/>
</dbReference>
<dbReference type="AlphaFoldDB" id="A0A0C3B9J8"/>
<protein>
    <recommendedName>
        <fullName evidence="3">RRM domain-containing protein</fullName>
    </recommendedName>
</protein>
<dbReference type="SMART" id="SM00360">
    <property type="entry name" value="RRM"/>
    <property type="match status" value="2"/>
</dbReference>
<keyword evidence="1 2" id="KW-0694">RNA-binding</keyword>
<dbReference type="InterPro" id="IPR012677">
    <property type="entry name" value="Nucleotide-bd_a/b_plait_sf"/>
</dbReference>
<gene>
    <name evidence="4" type="ORF">M408DRAFT_309830</name>
</gene>
<feature type="domain" description="RRM" evidence="3">
    <location>
        <begin position="178"/>
        <end position="248"/>
    </location>
</feature>
<evidence type="ECO:0000259" key="3">
    <source>
        <dbReference type="PROSITE" id="PS50102"/>
    </source>
</evidence>
<reference evidence="5" key="2">
    <citation type="submission" date="2015-01" db="EMBL/GenBank/DDBJ databases">
        <title>Evolutionary Origins and Diversification of the Mycorrhizal Mutualists.</title>
        <authorList>
            <consortium name="DOE Joint Genome Institute"/>
            <consortium name="Mycorrhizal Genomics Consortium"/>
            <person name="Kohler A."/>
            <person name="Kuo A."/>
            <person name="Nagy L.G."/>
            <person name="Floudas D."/>
            <person name="Copeland A."/>
            <person name="Barry K.W."/>
            <person name="Cichocki N."/>
            <person name="Veneault-Fourrey C."/>
            <person name="LaButti K."/>
            <person name="Lindquist E.A."/>
            <person name="Lipzen A."/>
            <person name="Lundell T."/>
            <person name="Morin E."/>
            <person name="Murat C."/>
            <person name="Riley R."/>
            <person name="Ohm R."/>
            <person name="Sun H."/>
            <person name="Tunlid A."/>
            <person name="Henrissat B."/>
            <person name="Grigoriev I.V."/>
            <person name="Hibbett D.S."/>
            <person name="Martin F."/>
        </authorList>
    </citation>
    <scope>NUCLEOTIDE SEQUENCE [LARGE SCALE GENOMIC DNA]</scope>
    <source>
        <strain evidence="5">MAFF 305830</strain>
    </source>
</reference>
<dbReference type="HOGENOM" id="CLU_1107683_0_0_1"/>
<accession>A0A0C3B9J8</accession>
<proteinExistence type="predicted"/>
<name>A0A0C3B9J8_SERVB</name>
<dbReference type="PROSITE" id="PS50102">
    <property type="entry name" value="RRM"/>
    <property type="match status" value="2"/>
</dbReference>
<dbReference type="Pfam" id="PF00076">
    <property type="entry name" value="RRM_1"/>
    <property type="match status" value="1"/>
</dbReference>
<keyword evidence="5" id="KW-1185">Reference proteome</keyword>
<dbReference type="InterPro" id="IPR000504">
    <property type="entry name" value="RRM_dom"/>
</dbReference>
<dbReference type="EMBL" id="KN824278">
    <property type="protein sequence ID" value="KIM33500.1"/>
    <property type="molecule type" value="Genomic_DNA"/>
</dbReference>
<evidence type="ECO:0000256" key="1">
    <source>
        <dbReference type="ARBA" id="ARBA00022884"/>
    </source>
</evidence>
<dbReference type="InterPro" id="IPR035979">
    <property type="entry name" value="RBD_domain_sf"/>
</dbReference>
<evidence type="ECO:0000256" key="2">
    <source>
        <dbReference type="PROSITE-ProRule" id="PRU00176"/>
    </source>
</evidence>
<reference evidence="4 5" key="1">
    <citation type="submission" date="2014-04" db="EMBL/GenBank/DDBJ databases">
        <authorList>
            <consortium name="DOE Joint Genome Institute"/>
            <person name="Kuo A."/>
            <person name="Zuccaro A."/>
            <person name="Kohler A."/>
            <person name="Nagy L.G."/>
            <person name="Floudas D."/>
            <person name="Copeland A."/>
            <person name="Barry K.W."/>
            <person name="Cichocki N."/>
            <person name="Veneault-Fourrey C."/>
            <person name="LaButti K."/>
            <person name="Lindquist E.A."/>
            <person name="Lipzen A."/>
            <person name="Lundell T."/>
            <person name="Morin E."/>
            <person name="Murat C."/>
            <person name="Sun H."/>
            <person name="Tunlid A."/>
            <person name="Henrissat B."/>
            <person name="Grigoriev I.V."/>
            <person name="Hibbett D.S."/>
            <person name="Martin F."/>
            <person name="Nordberg H.P."/>
            <person name="Cantor M.N."/>
            <person name="Hua S.X."/>
        </authorList>
    </citation>
    <scope>NUCLEOTIDE SEQUENCE [LARGE SCALE GENOMIC DNA]</scope>
    <source>
        <strain evidence="4 5">MAFF 305830</strain>
    </source>
</reference>
<dbReference type="OrthoDB" id="1099063at2759"/>